<dbReference type="PANTHER" id="PTHR30477">
    <property type="entry name" value="ABC-TRANSPORTER METAL-BINDING PROTEIN"/>
    <property type="match status" value="1"/>
</dbReference>
<sequence length="152" mass="16130">MAYFGTTLSHAALLGVAIGLILHIDVTIAVVAVCVAIALLLALLQQKGTLPNDTVLGILDQGTLALGILVIVAFLQTMRVDLLSYLFGDILAIRTVDLYVIYGVSLIALAIVVTFWQSLLTITVDEEIATAEGINVLAMRLILTLLIAMVIA</sequence>
<keyword evidence="4" id="KW-0813">Transport</keyword>
<comment type="subcellular location">
    <subcellularLocation>
        <location evidence="2">Cell membrane</location>
        <topology evidence="2">Multi-pass membrane protein</topology>
    </subcellularLocation>
</comment>
<evidence type="ECO:0000256" key="7">
    <source>
        <dbReference type="ARBA" id="ARBA00022833"/>
    </source>
</evidence>
<dbReference type="SUPFAM" id="SSF81345">
    <property type="entry name" value="ABC transporter involved in vitamin B12 uptake, BtuC"/>
    <property type="match status" value="1"/>
</dbReference>
<feature type="transmembrane region" description="Helical" evidence="13">
    <location>
        <begin position="96"/>
        <end position="116"/>
    </location>
</feature>
<proteinExistence type="inferred from homology"/>
<comment type="similarity">
    <text evidence="3">Belongs to the ABC-3 integral membrane protein family.</text>
</comment>
<dbReference type="GO" id="GO:0006829">
    <property type="term" value="P:zinc ion transport"/>
    <property type="evidence" value="ECO:0007669"/>
    <property type="project" value="UniProtKB-KW"/>
</dbReference>
<evidence type="ECO:0000256" key="2">
    <source>
        <dbReference type="ARBA" id="ARBA00004651"/>
    </source>
</evidence>
<evidence type="ECO:0000256" key="5">
    <source>
        <dbReference type="ARBA" id="ARBA00022475"/>
    </source>
</evidence>
<dbReference type="Pfam" id="PF00950">
    <property type="entry name" value="ABC-3"/>
    <property type="match status" value="1"/>
</dbReference>
<keyword evidence="6 13" id="KW-0812">Transmembrane</keyword>
<keyword evidence="11 13" id="KW-0472">Membrane</keyword>
<keyword evidence="5" id="KW-1003">Cell membrane</keyword>
<keyword evidence="7" id="KW-0862">Zinc</keyword>
<dbReference type="InterPro" id="IPR037294">
    <property type="entry name" value="ABC_BtuC-like"/>
</dbReference>
<evidence type="ECO:0000256" key="12">
    <source>
        <dbReference type="ARBA" id="ARBA00040080"/>
    </source>
</evidence>
<evidence type="ECO:0000256" key="1">
    <source>
        <dbReference type="ARBA" id="ARBA00002313"/>
    </source>
</evidence>
<evidence type="ECO:0000256" key="11">
    <source>
        <dbReference type="ARBA" id="ARBA00023136"/>
    </source>
</evidence>
<reference evidence="14" key="1">
    <citation type="submission" date="2018-05" db="EMBL/GenBank/DDBJ databases">
        <authorList>
            <person name="Lanie J.A."/>
            <person name="Ng W.-L."/>
            <person name="Kazmierczak K.M."/>
            <person name="Andrzejewski T.M."/>
            <person name="Davidsen T.M."/>
            <person name="Wayne K.J."/>
            <person name="Tettelin H."/>
            <person name="Glass J.I."/>
            <person name="Rusch D."/>
            <person name="Podicherti R."/>
            <person name="Tsui H.-C.T."/>
            <person name="Winkler M.E."/>
        </authorList>
    </citation>
    <scope>NUCLEOTIDE SEQUENCE</scope>
</reference>
<dbReference type="PANTHER" id="PTHR30477:SF23">
    <property type="entry name" value="HIGH-AFFINITY ZINC UPTAKE SYSTEM MEMBRANE PROTEIN ZNUB"/>
    <property type="match status" value="1"/>
</dbReference>
<dbReference type="EMBL" id="UINC01124053">
    <property type="protein sequence ID" value="SVD00935.1"/>
    <property type="molecule type" value="Genomic_DNA"/>
</dbReference>
<feature type="transmembrane region" description="Helical" evidence="13">
    <location>
        <begin position="12"/>
        <end position="43"/>
    </location>
</feature>
<dbReference type="AlphaFoldDB" id="A0A382RUT3"/>
<gene>
    <name evidence="14" type="ORF">METZ01_LOCUS353789</name>
</gene>
<dbReference type="Gene3D" id="1.10.3470.10">
    <property type="entry name" value="ABC transporter involved in vitamin B12 uptake, BtuC"/>
    <property type="match status" value="1"/>
</dbReference>
<evidence type="ECO:0000256" key="10">
    <source>
        <dbReference type="ARBA" id="ARBA00023065"/>
    </source>
</evidence>
<protein>
    <recommendedName>
        <fullName evidence="12">High-affinity zinc uptake system membrane protein ZnuB</fullName>
    </recommendedName>
</protein>
<dbReference type="InterPro" id="IPR001626">
    <property type="entry name" value="ABC_TroCD"/>
</dbReference>
<evidence type="ECO:0000256" key="8">
    <source>
        <dbReference type="ARBA" id="ARBA00022906"/>
    </source>
</evidence>
<organism evidence="14">
    <name type="scientific">marine metagenome</name>
    <dbReference type="NCBI Taxonomy" id="408172"/>
    <lineage>
        <taxon>unclassified sequences</taxon>
        <taxon>metagenomes</taxon>
        <taxon>ecological metagenomes</taxon>
    </lineage>
</organism>
<dbReference type="GO" id="GO:0043190">
    <property type="term" value="C:ATP-binding cassette (ABC) transporter complex"/>
    <property type="evidence" value="ECO:0007669"/>
    <property type="project" value="InterPro"/>
</dbReference>
<feature type="transmembrane region" description="Helical" evidence="13">
    <location>
        <begin position="55"/>
        <end position="75"/>
    </location>
</feature>
<evidence type="ECO:0000256" key="13">
    <source>
        <dbReference type="SAM" id="Phobius"/>
    </source>
</evidence>
<evidence type="ECO:0000313" key="14">
    <source>
        <dbReference type="EMBL" id="SVD00935.1"/>
    </source>
</evidence>
<evidence type="ECO:0000256" key="3">
    <source>
        <dbReference type="ARBA" id="ARBA00008034"/>
    </source>
</evidence>
<feature type="transmembrane region" description="Helical" evidence="13">
    <location>
        <begin position="128"/>
        <end position="151"/>
    </location>
</feature>
<keyword evidence="10" id="KW-0406">Ion transport</keyword>
<evidence type="ECO:0000256" key="9">
    <source>
        <dbReference type="ARBA" id="ARBA00022989"/>
    </source>
</evidence>
<dbReference type="GO" id="GO:0010043">
    <property type="term" value="P:response to zinc ion"/>
    <property type="evidence" value="ECO:0007669"/>
    <property type="project" value="TreeGrafter"/>
</dbReference>
<evidence type="ECO:0000256" key="6">
    <source>
        <dbReference type="ARBA" id="ARBA00022692"/>
    </source>
</evidence>
<comment type="function">
    <text evidence="1">Involved in the high-affinity zinc uptake transport system.</text>
</comment>
<feature type="non-terminal residue" evidence="14">
    <location>
        <position position="152"/>
    </location>
</feature>
<keyword evidence="8" id="KW-0864">Zinc transport</keyword>
<evidence type="ECO:0000256" key="4">
    <source>
        <dbReference type="ARBA" id="ARBA00022448"/>
    </source>
</evidence>
<name>A0A382RUT3_9ZZZZ</name>
<dbReference type="GO" id="GO:0055085">
    <property type="term" value="P:transmembrane transport"/>
    <property type="evidence" value="ECO:0007669"/>
    <property type="project" value="InterPro"/>
</dbReference>
<accession>A0A382RUT3</accession>
<keyword evidence="9 13" id="KW-1133">Transmembrane helix</keyword>